<accession>A0A6G1JFR6</accession>
<evidence type="ECO:0000313" key="2">
    <source>
        <dbReference type="Proteomes" id="UP000799291"/>
    </source>
</evidence>
<sequence length="149" mass="16840">MANPATILPSIPRVLQAFECEKRARTITRHAIPRNIGNRQGARCNISTKFTHGPIHQQTSEQIEVWKSFHVDVIRSATKLHLIAITSQKTRRISSKPDPQTIPRTHAPIHIYVHVPWTQPNPSPSHALKKKKGQTPKLAFAPLIKKRGH</sequence>
<dbReference type="AlphaFoldDB" id="A0A6G1JFR6"/>
<dbReference type="EMBL" id="MU005572">
    <property type="protein sequence ID" value="KAF2689081.1"/>
    <property type="molecule type" value="Genomic_DNA"/>
</dbReference>
<protein>
    <submittedName>
        <fullName evidence="1">Uncharacterized protein</fullName>
    </submittedName>
</protein>
<proteinExistence type="predicted"/>
<name>A0A6G1JFR6_9PLEO</name>
<dbReference type="Proteomes" id="UP000799291">
    <property type="component" value="Unassembled WGS sequence"/>
</dbReference>
<organism evidence="1 2">
    <name type="scientific">Lentithecium fluviatile CBS 122367</name>
    <dbReference type="NCBI Taxonomy" id="1168545"/>
    <lineage>
        <taxon>Eukaryota</taxon>
        <taxon>Fungi</taxon>
        <taxon>Dikarya</taxon>
        <taxon>Ascomycota</taxon>
        <taxon>Pezizomycotina</taxon>
        <taxon>Dothideomycetes</taxon>
        <taxon>Pleosporomycetidae</taxon>
        <taxon>Pleosporales</taxon>
        <taxon>Massarineae</taxon>
        <taxon>Lentitheciaceae</taxon>
        <taxon>Lentithecium</taxon>
    </lineage>
</organism>
<gene>
    <name evidence="1" type="ORF">K458DRAFT_123670</name>
</gene>
<keyword evidence="2" id="KW-1185">Reference proteome</keyword>
<evidence type="ECO:0000313" key="1">
    <source>
        <dbReference type="EMBL" id="KAF2689081.1"/>
    </source>
</evidence>
<reference evidence="1" key="1">
    <citation type="journal article" date="2020" name="Stud. Mycol.">
        <title>101 Dothideomycetes genomes: a test case for predicting lifestyles and emergence of pathogens.</title>
        <authorList>
            <person name="Haridas S."/>
            <person name="Albert R."/>
            <person name="Binder M."/>
            <person name="Bloem J."/>
            <person name="Labutti K."/>
            <person name="Salamov A."/>
            <person name="Andreopoulos B."/>
            <person name="Baker S."/>
            <person name="Barry K."/>
            <person name="Bills G."/>
            <person name="Bluhm B."/>
            <person name="Cannon C."/>
            <person name="Castanera R."/>
            <person name="Culley D."/>
            <person name="Daum C."/>
            <person name="Ezra D."/>
            <person name="Gonzalez J."/>
            <person name="Henrissat B."/>
            <person name="Kuo A."/>
            <person name="Liang C."/>
            <person name="Lipzen A."/>
            <person name="Lutzoni F."/>
            <person name="Magnuson J."/>
            <person name="Mondo S."/>
            <person name="Nolan M."/>
            <person name="Ohm R."/>
            <person name="Pangilinan J."/>
            <person name="Park H.-J."/>
            <person name="Ramirez L."/>
            <person name="Alfaro M."/>
            <person name="Sun H."/>
            <person name="Tritt A."/>
            <person name="Yoshinaga Y."/>
            <person name="Zwiers L.-H."/>
            <person name="Turgeon B."/>
            <person name="Goodwin S."/>
            <person name="Spatafora J."/>
            <person name="Crous P."/>
            <person name="Grigoriev I."/>
        </authorList>
    </citation>
    <scope>NUCLEOTIDE SEQUENCE</scope>
    <source>
        <strain evidence="1">CBS 122367</strain>
    </source>
</reference>